<evidence type="ECO:0000256" key="2">
    <source>
        <dbReference type="ARBA" id="ARBA00004448"/>
    </source>
</evidence>
<keyword evidence="15 18" id="KW-0496">Mitochondrion</keyword>
<keyword evidence="16 18" id="KW-0472">Membrane</keyword>
<evidence type="ECO:0000256" key="5">
    <source>
        <dbReference type="ARBA" id="ARBA00021008"/>
    </source>
</evidence>
<keyword evidence="6" id="KW-0813">Transport</keyword>
<evidence type="ECO:0000259" key="19">
    <source>
        <dbReference type="Pfam" id="PF00361"/>
    </source>
</evidence>
<organism evidence="20">
    <name type="scientific">Portunion sp</name>
    <dbReference type="NCBI Taxonomy" id="2932407"/>
    <lineage>
        <taxon>Eukaryota</taxon>
        <taxon>Metazoa</taxon>
        <taxon>Ecdysozoa</taxon>
        <taxon>Arthropoda</taxon>
        <taxon>Crustacea</taxon>
        <taxon>Multicrustacea</taxon>
        <taxon>Malacostraca</taxon>
        <taxon>Eumalacostraca</taxon>
        <taxon>Peracarida</taxon>
        <taxon>Isopoda</taxon>
        <taxon>Epicaridea</taxon>
        <taxon>Bopyridoidea</taxon>
        <taxon>Entoniscidae</taxon>
        <taxon>Portunion</taxon>
    </lineage>
</organism>
<evidence type="ECO:0000256" key="15">
    <source>
        <dbReference type="ARBA" id="ARBA00023128"/>
    </source>
</evidence>
<dbReference type="GO" id="GO:0008137">
    <property type="term" value="F:NADH dehydrogenase (ubiquinone) activity"/>
    <property type="evidence" value="ECO:0007669"/>
    <property type="project" value="UniProtKB-EC"/>
</dbReference>
<evidence type="ECO:0000256" key="9">
    <source>
        <dbReference type="ARBA" id="ARBA00022792"/>
    </source>
</evidence>
<keyword evidence="9 18" id="KW-0999">Mitochondrion inner membrane</keyword>
<keyword evidence="14 18" id="KW-0830">Ubiquinone</keyword>
<evidence type="ECO:0000256" key="4">
    <source>
        <dbReference type="ARBA" id="ARBA00012944"/>
    </source>
</evidence>
<evidence type="ECO:0000256" key="17">
    <source>
        <dbReference type="ARBA" id="ARBA00049551"/>
    </source>
</evidence>
<evidence type="ECO:0000256" key="14">
    <source>
        <dbReference type="ARBA" id="ARBA00023075"/>
    </source>
</evidence>
<keyword evidence="8 18" id="KW-0812">Transmembrane</keyword>
<dbReference type="PRINTS" id="PR01436">
    <property type="entry name" value="NADHDHGNASE2"/>
</dbReference>
<evidence type="ECO:0000256" key="12">
    <source>
        <dbReference type="ARBA" id="ARBA00022989"/>
    </source>
</evidence>
<reference evidence="20" key="1">
    <citation type="submission" date="2021-11" db="EMBL/GenBank/DDBJ databases">
        <title>the complete mitochondrial genome sequence of Portunion sp. isolate SK1.</title>
        <authorList>
            <person name="Qiao Y."/>
        </authorList>
    </citation>
    <scope>NUCLEOTIDE SEQUENCE</scope>
    <source>
        <strain evidence="20">SK1</strain>
    </source>
</reference>
<evidence type="ECO:0000256" key="8">
    <source>
        <dbReference type="ARBA" id="ARBA00022692"/>
    </source>
</evidence>
<feature type="transmembrane region" description="Helical" evidence="18">
    <location>
        <begin position="248"/>
        <end position="272"/>
    </location>
</feature>
<dbReference type="InterPro" id="IPR003917">
    <property type="entry name" value="NADH_UbQ_OxRdtase_chain2"/>
</dbReference>
<accession>A0A977TPR7</accession>
<dbReference type="Pfam" id="PF00361">
    <property type="entry name" value="Proton_antipo_M"/>
    <property type="match status" value="1"/>
</dbReference>
<keyword evidence="11 18" id="KW-0249">Electron transport</keyword>
<proteinExistence type="inferred from homology"/>
<feature type="transmembrane region" description="Helical" evidence="18">
    <location>
        <begin position="60"/>
        <end position="80"/>
    </location>
</feature>
<comment type="function">
    <text evidence="18">Core subunit of the mitochondrial membrane respiratory chain NADH dehydrogenase (Complex I) which catalyzes electron transfer from NADH through the respiratory chain, using ubiquinone as an electron acceptor. Essential for the catalytic activity and assembly of complex I.</text>
</comment>
<evidence type="ECO:0000256" key="16">
    <source>
        <dbReference type="ARBA" id="ARBA00023136"/>
    </source>
</evidence>
<evidence type="ECO:0000256" key="3">
    <source>
        <dbReference type="ARBA" id="ARBA00007012"/>
    </source>
</evidence>
<evidence type="ECO:0000256" key="6">
    <source>
        <dbReference type="ARBA" id="ARBA00022448"/>
    </source>
</evidence>
<evidence type="ECO:0000256" key="7">
    <source>
        <dbReference type="ARBA" id="ARBA00022660"/>
    </source>
</evidence>
<feature type="transmembrane region" description="Helical" evidence="18">
    <location>
        <begin position="183"/>
        <end position="203"/>
    </location>
</feature>
<comment type="function">
    <text evidence="1">Core subunit of the mitochondrial membrane respiratory chain NADH dehydrogenase (Complex I) that is believed to belong to the minimal assembly required for catalysis. Complex I functions in the transfer of electrons from NADH to the respiratory chain. The immediate electron acceptor for the enzyme is believed to be ubiquinone.</text>
</comment>
<dbReference type="InterPro" id="IPR001750">
    <property type="entry name" value="ND/Mrp_TM"/>
</dbReference>
<feature type="transmembrane region" description="Helical" evidence="18">
    <location>
        <begin position="159"/>
        <end position="177"/>
    </location>
</feature>
<evidence type="ECO:0000256" key="11">
    <source>
        <dbReference type="ARBA" id="ARBA00022982"/>
    </source>
</evidence>
<evidence type="ECO:0000256" key="18">
    <source>
        <dbReference type="RuleBase" id="RU003403"/>
    </source>
</evidence>
<gene>
    <name evidence="20" type="primary">nad2</name>
</gene>
<evidence type="ECO:0000256" key="1">
    <source>
        <dbReference type="ARBA" id="ARBA00003257"/>
    </source>
</evidence>
<evidence type="ECO:0000256" key="10">
    <source>
        <dbReference type="ARBA" id="ARBA00022967"/>
    </source>
</evidence>
<comment type="subcellular location">
    <subcellularLocation>
        <location evidence="2 18">Mitochondrion inner membrane</location>
        <topology evidence="2 18">Multi-pass membrane protein</topology>
    </subcellularLocation>
</comment>
<dbReference type="GO" id="GO:0005743">
    <property type="term" value="C:mitochondrial inner membrane"/>
    <property type="evidence" value="ECO:0007669"/>
    <property type="project" value="UniProtKB-SubCell"/>
</dbReference>
<keyword evidence="7 18" id="KW-0679">Respiratory chain</keyword>
<evidence type="ECO:0000313" key="20">
    <source>
        <dbReference type="EMBL" id="UXX49951.1"/>
    </source>
</evidence>
<geneLocation type="mitochondrion" evidence="20"/>
<comment type="similarity">
    <text evidence="3 18">Belongs to the complex I subunit 2 family.</text>
</comment>
<sequence length="319" mass="34419">MSVVSLSAGIFLALLGTDGFSVWVGMELNMMGFLPLIVLCDIKGAEASLKYLLVQFTGSFLFLASFWASGSFAFASMLMLMSLSVKAGCAPFHFWVPEVSEAMAWGTLYFLLMAQKVVPLGIMESIFSESLSYLVLLLASASMVFGVVSGAGETKTKKILGFSSIGHLGWVLVAILLEEGLWLKYFICYCFLVAGAIFCLSSLNQESIKMPFKKSATKAFLLVVSLLSLGGVPPFWGFVPKLFVILKMAGSGLVWLSLFFAGVSAFTIFYYLRMGLTGISASQFLLNAQEEGGMAGMVWGVAYNFLGMLGVISVMSLPL</sequence>
<dbReference type="GO" id="GO:0006120">
    <property type="term" value="P:mitochondrial electron transport, NADH to ubiquinone"/>
    <property type="evidence" value="ECO:0007669"/>
    <property type="project" value="InterPro"/>
</dbReference>
<keyword evidence="10 18" id="KW-1278">Translocase</keyword>
<evidence type="ECO:0000256" key="13">
    <source>
        <dbReference type="ARBA" id="ARBA00023027"/>
    </source>
</evidence>
<keyword evidence="13 18" id="KW-0520">NAD</keyword>
<dbReference type="InterPro" id="IPR050175">
    <property type="entry name" value="Complex_I_Subunit_2"/>
</dbReference>
<keyword evidence="12 18" id="KW-1133">Transmembrane helix</keyword>
<protein>
    <recommendedName>
        <fullName evidence="5 18">NADH-ubiquinone oxidoreductase chain 2</fullName>
        <ecNumber evidence="4 18">7.1.1.2</ecNumber>
    </recommendedName>
</protein>
<feature type="transmembrane region" description="Helical" evidence="18">
    <location>
        <begin position="131"/>
        <end position="152"/>
    </location>
</feature>
<dbReference type="EMBL" id="OL677861">
    <property type="protein sequence ID" value="UXX49951.1"/>
    <property type="molecule type" value="Genomic_DNA"/>
</dbReference>
<comment type="catalytic activity">
    <reaction evidence="17 18">
        <text>a ubiquinone + NADH + 5 H(+)(in) = a ubiquinol + NAD(+) + 4 H(+)(out)</text>
        <dbReference type="Rhea" id="RHEA:29091"/>
        <dbReference type="Rhea" id="RHEA-COMP:9565"/>
        <dbReference type="Rhea" id="RHEA-COMP:9566"/>
        <dbReference type="ChEBI" id="CHEBI:15378"/>
        <dbReference type="ChEBI" id="CHEBI:16389"/>
        <dbReference type="ChEBI" id="CHEBI:17976"/>
        <dbReference type="ChEBI" id="CHEBI:57540"/>
        <dbReference type="ChEBI" id="CHEBI:57945"/>
        <dbReference type="EC" id="7.1.1.2"/>
    </reaction>
</comment>
<dbReference type="AlphaFoldDB" id="A0A977TPR7"/>
<feature type="transmembrane region" description="Helical" evidence="18">
    <location>
        <begin position="215"/>
        <end position="236"/>
    </location>
</feature>
<name>A0A977TPR7_9CRUS</name>
<feature type="transmembrane region" description="Helical" evidence="18">
    <location>
        <begin position="293"/>
        <end position="317"/>
    </location>
</feature>
<feature type="domain" description="NADH:quinone oxidoreductase/Mrp antiporter transmembrane" evidence="19">
    <location>
        <begin position="70"/>
        <end position="266"/>
    </location>
</feature>
<dbReference type="EC" id="7.1.1.2" evidence="4 18"/>
<dbReference type="PANTHER" id="PTHR46552">
    <property type="entry name" value="NADH-UBIQUINONE OXIDOREDUCTASE CHAIN 2"/>
    <property type="match status" value="1"/>
</dbReference>
<dbReference type="PANTHER" id="PTHR46552:SF1">
    <property type="entry name" value="NADH-UBIQUINONE OXIDOREDUCTASE CHAIN 2"/>
    <property type="match status" value="1"/>
</dbReference>